<name>A0ABN9X2N6_9DINO</name>
<feature type="region of interest" description="Disordered" evidence="1">
    <location>
        <begin position="114"/>
        <end position="142"/>
    </location>
</feature>
<comment type="caution">
    <text evidence="3">The sequence shown here is derived from an EMBL/GenBank/DDBJ whole genome shotgun (WGS) entry which is preliminary data.</text>
</comment>
<dbReference type="Proteomes" id="UP001189429">
    <property type="component" value="Unassembled WGS sequence"/>
</dbReference>
<feature type="non-terminal residue" evidence="3">
    <location>
        <position position="1"/>
    </location>
</feature>
<evidence type="ECO:0000313" key="4">
    <source>
        <dbReference type="Proteomes" id="UP001189429"/>
    </source>
</evidence>
<protein>
    <submittedName>
        <fullName evidence="3">Uncharacterized protein</fullName>
    </submittedName>
</protein>
<keyword evidence="2" id="KW-1133">Transmembrane helix</keyword>
<sequence length="142" mass="14858">SDPIAQSFCLPSPVGYCGSEGAIPLSPLARRPWGARGILATAAMLAVAGTALVSAGAVIGPLGHRMGLADVHREKIFTCRQKVRCAMGQLLVEAMKSTLEDVLKDMRGMVESGRSPRGCCFPPAPPDGRAEGGRGAWRSKIT</sequence>
<feature type="transmembrane region" description="Helical" evidence="2">
    <location>
        <begin position="38"/>
        <end position="59"/>
    </location>
</feature>
<evidence type="ECO:0000256" key="1">
    <source>
        <dbReference type="SAM" id="MobiDB-lite"/>
    </source>
</evidence>
<accession>A0ABN9X2N6</accession>
<evidence type="ECO:0000313" key="3">
    <source>
        <dbReference type="EMBL" id="CAK0893549.1"/>
    </source>
</evidence>
<keyword evidence="2" id="KW-0812">Transmembrane</keyword>
<reference evidence="3" key="1">
    <citation type="submission" date="2023-10" db="EMBL/GenBank/DDBJ databases">
        <authorList>
            <person name="Chen Y."/>
            <person name="Shah S."/>
            <person name="Dougan E. K."/>
            <person name="Thang M."/>
            <person name="Chan C."/>
        </authorList>
    </citation>
    <scope>NUCLEOTIDE SEQUENCE [LARGE SCALE GENOMIC DNA]</scope>
</reference>
<keyword evidence="4" id="KW-1185">Reference proteome</keyword>
<dbReference type="EMBL" id="CAUYUJ010019764">
    <property type="protein sequence ID" value="CAK0893549.1"/>
    <property type="molecule type" value="Genomic_DNA"/>
</dbReference>
<keyword evidence="2" id="KW-0472">Membrane</keyword>
<organism evidence="3 4">
    <name type="scientific">Prorocentrum cordatum</name>
    <dbReference type="NCBI Taxonomy" id="2364126"/>
    <lineage>
        <taxon>Eukaryota</taxon>
        <taxon>Sar</taxon>
        <taxon>Alveolata</taxon>
        <taxon>Dinophyceae</taxon>
        <taxon>Prorocentrales</taxon>
        <taxon>Prorocentraceae</taxon>
        <taxon>Prorocentrum</taxon>
    </lineage>
</organism>
<proteinExistence type="predicted"/>
<gene>
    <name evidence="3" type="ORF">PCOR1329_LOCUS72836</name>
</gene>
<evidence type="ECO:0000256" key="2">
    <source>
        <dbReference type="SAM" id="Phobius"/>
    </source>
</evidence>